<organism evidence="1 2">
    <name type="scientific">Gossypium darwinii</name>
    <name type="common">Darwin's cotton</name>
    <name type="synonym">Gossypium barbadense var. darwinii</name>
    <dbReference type="NCBI Taxonomy" id="34276"/>
    <lineage>
        <taxon>Eukaryota</taxon>
        <taxon>Viridiplantae</taxon>
        <taxon>Streptophyta</taxon>
        <taxon>Embryophyta</taxon>
        <taxon>Tracheophyta</taxon>
        <taxon>Spermatophyta</taxon>
        <taxon>Magnoliopsida</taxon>
        <taxon>eudicotyledons</taxon>
        <taxon>Gunneridae</taxon>
        <taxon>Pentapetalae</taxon>
        <taxon>rosids</taxon>
        <taxon>malvids</taxon>
        <taxon>Malvales</taxon>
        <taxon>Malvaceae</taxon>
        <taxon>Malvoideae</taxon>
        <taxon>Gossypium</taxon>
    </lineage>
</organism>
<evidence type="ECO:0000313" key="2">
    <source>
        <dbReference type="Proteomes" id="UP000323506"/>
    </source>
</evidence>
<accession>A0A5D2AR69</accession>
<protein>
    <submittedName>
        <fullName evidence="1">Uncharacterized protein</fullName>
    </submittedName>
</protein>
<proteinExistence type="predicted"/>
<name>A0A5D2AR69_GOSDA</name>
<gene>
    <name evidence="1" type="ORF">ES288_D11G295200v1</name>
</gene>
<keyword evidence="2" id="KW-1185">Reference proteome</keyword>
<dbReference type="Proteomes" id="UP000323506">
    <property type="component" value="Chromosome D11"/>
</dbReference>
<dbReference type="AlphaFoldDB" id="A0A5D2AR69"/>
<reference evidence="1 2" key="1">
    <citation type="submission" date="2019-06" db="EMBL/GenBank/DDBJ databases">
        <title>WGS assembly of Gossypium darwinii.</title>
        <authorList>
            <person name="Chen Z.J."/>
            <person name="Sreedasyam A."/>
            <person name="Ando A."/>
            <person name="Song Q."/>
            <person name="De L."/>
            <person name="Hulse-Kemp A."/>
            <person name="Ding M."/>
            <person name="Ye W."/>
            <person name="Kirkbride R."/>
            <person name="Jenkins J."/>
            <person name="Plott C."/>
            <person name="Lovell J."/>
            <person name="Lin Y.-M."/>
            <person name="Vaughn R."/>
            <person name="Liu B."/>
            <person name="Li W."/>
            <person name="Simpson S."/>
            <person name="Scheffler B."/>
            <person name="Saski C."/>
            <person name="Grover C."/>
            <person name="Hu G."/>
            <person name="Conover J."/>
            <person name="Carlson J."/>
            <person name="Shu S."/>
            <person name="Boston L."/>
            <person name="Williams M."/>
            <person name="Peterson D."/>
            <person name="Mcgee K."/>
            <person name="Jones D."/>
            <person name="Wendel J."/>
            <person name="Stelly D."/>
            <person name="Grimwood J."/>
            <person name="Schmutz J."/>
        </authorList>
    </citation>
    <scope>NUCLEOTIDE SEQUENCE [LARGE SCALE GENOMIC DNA]</scope>
    <source>
        <strain evidence="1">1808015.09</strain>
    </source>
</reference>
<sequence length="43" mass="5421">MHRHVFKLCGDQDTLRISFKYRHWNEEFEYHRKQPLAKLEFAD</sequence>
<dbReference type="EMBL" id="CM017711">
    <property type="protein sequence ID" value="TYG46920.1"/>
    <property type="molecule type" value="Genomic_DNA"/>
</dbReference>
<evidence type="ECO:0000313" key="1">
    <source>
        <dbReference type="EMBL" id="TYG46920.1"/>
    </source>
</evidence>